<dbReference type="RefSeq" id="WP_115998923.1">
    <property type="nucleotide sequence ID" value="NZ_QUOV01000001.1"/>
</dbReference>
<sequence length="264" mass="29785">MKRDSLLVVLMTIVLFSTSIFTVNANVLSACQTDLCIDYFKQYKKAAKRGHAQAMAMLGEFYYQGYGVNQDKVMALKYYELAAKKGITSAQYKAGLVYLTNQDYSNHKKAIHWLTKAAKADYKEANYLLGRIYLSNEFGLKDLDKADQFLTHAYKQKHKDLPKILAALASRYPEDFSTKFPLLDRAYSLQPLVANGETLTWPITANVEVIEVTGYAPESLFEAQLNSYRKPIKSLGSRLNGHSCADTAGCYQVNNMQELGDFLF</sequence>
<comment type="caution">
    <text evidence="1">The sequence shown here is derived from an EMBL/GenBank/DDBJ whole genome shotgun (WGS) entry which is preliminary data.</text>
</comment>
<dbReference type="SMART" id="SM00671">
    <property type="entry name" value="SEL1"/>
    <property type="match status" value="3"/>
</dbReference>
<dbReference type="PANTHER" id="PTHR11102">
    <property type="entry name" value="SEL-1-LIKE PROTEIN"/>
    <property type="match status" value="1"/>
</dbReference>
<reference evidence="1 2" key="1">
    <citation type="submission" date="2018-08" db="EMBL/GenBank/DDBJ databases">
        <title>Thalassotalea euphylliae genome.</title>
        <authorList>
            <person name="Summers S."/>
            <person name="Rice S.A."/>
            <person name="Freckelton M.L."/>
            <person name="Nedved B.T."/>
            <person name="Hadfield M.G."/>
        </authorList>
    </citation>
    <scope>NUCLEOTIDE SEQUENCE [LARGE SCALE GENOMIC DNA]</scope>
    <source>
        <strain evidence="1 2">H2</strain>
    </source>
</reference>
<proteinExistence type="predicted"/>
<dbReference type="SUPFAM" id="SSF81901">
    <property type="entry name" value="HCP-like"/>
    <property type="match status" value="1"/>
</dbReference>
<evidence type="ECO:0000313" key="1">
    <source>
        <dbReference type="EMBL" id="REL34246.1"/>
    </source>
</evidence>
<dbReference type="InterPro" id="IPR006597">
    <property type="entry name" value="Sel1-like"/>
</dbReference>
<accession>A0A3E0UBD8</accession>
<dbReference type="PROSITE" id="PS51257">
    <property type="entry name" value="PROKAR_LIPOPROTEIN"/>
    <property type="match status" value="1"/>
</dbReference>
<dbReference type="Gene3D" id="1.25.40.10">
    <property type="entry name" value="Tetratricopeptide repeat domain"/>
    <property type="match status" value="1"/>
</dbReference>
<name>A0A3E0UBD8_9GAMM</name>
<dbReference type="InterPro" id="IPR011990">
    <property type="entry name" value="TPR-like_helical_dom_sf"/>
</dbReference>
<protein>
    <submittedName>
        <fullName evidence="1">Sel1 repeat family protein</fullName>
    </submittedName>
</protein>
<dbReference type="OrthoDB" id="6270569at2"/>
<dbReference type="InterPro" id="IPR050767">
    <property type="entry name" value="Sel1_AlgK"/>
</dbReference>
<dbReference type="EMBL" id="QUOV01000001">
    <property type="protein sequence ID" value="REL34246.1"/>
    <property type="molecule type" value="Genomic_DNA"/>
</dbReference>
<dbReference type="Pfam" id="PF08238">
    <property type="entry name" value="Sel1"/>
    <property type="match status" value="3"/>
</dbReference>
<dbReference type="AlphaFoldDB" id="A0A3E0UBD8"/>
<evidence type="ECO:0000313" key="2">
    <source>
        <dbReference type="Proteomes" id="UP000256999"/>
    </source>
</evidence>
<dbReference type="PANTHER" id="PTHR11102:SF160">
    <property type="entry name" value="ERAD-ASSOCIATED E3 UBIQUITIN-PROTEIN LIGASE COMPONENT HRD3"/>
    <property type="match status" value="1"/>
</dbReference>
<dbReference type="Proteomes" id="UP000256999">
    <property type="component" value="Unassembled WGS sequence"/>
</dbReference>
<organism evidence="1 2">
    <name type="scientific">Thalassotalea euphylliae</name>
    <dbReference type="NCBI Taxonomy" id="1655234"/>
    <lineage>
        <taxon>Bacteria</taxon>
        <taxon>Pseudomonadati</taxon>
        <taxon>Pseudomonadota</taxon>
        <taxon>Gammaproteobacteria</taxon>
        <taxon>Alteromonadales</taxon>
        <taxon>Colwelliaceae</taxon>
        <taxon>Thalassotalea</taxon>
    </lineage>
</organism>
<gene>
    <name evidence="1" type="ORF">DXX92_02170</name>
</gene>